<sequence length="64" mass="6037">MNIAAFNLGIAIGAWVGGLVVASSSGLAATPGVGALFVAGGLGLTLVSGVLDRRAASAAREAVA</sequence>
<dbReference type="GeneID" id="84662918"/>
<keyword evidence="3" id="KW-1185">Reference proteome</keyword>
<organism evidence="2 3">
    <name type="scientific">Brevundimonas vesicularis</name>
    <name type="common">Pseudomonas vesicularis</name>
    <dbReference type="NCBI Taxonomy" id="41276"/>
    <lineage>
        <taxon>Bacteria</taxon>
        <taxon>Pseudomonadati</taxon>
        <taxon>Pseudomonadota</taxon>
        <taxon>Alphaproteobacteria</taxon>
        <taxon>Caulobacterales</taxon>
        <taxon>Caulobacteraceae</taxon>
        <taxon>Brevundimonas</taxon>
    </lineage>
</organism>
<proteinExistence type="predicted"/>
<dbReference type="EMBL" id="JAMYEC010000002">
    <property type="protein sequence ID" value="MDX2334307.1"/>
    <property type="molecule type" value="Genomic_DNA"/>
</dbReference>
<keyword evidence="1" id="KW-0472">Membrane</keyword>
<evidence type="ECO:0000313" key="3">
    <source>
        <dbReference type="Proteomes" id="UP001272940"/>
    </source>
</evidence>
<feature type="transmembrane region" description="Helical" evidence="1">
    <location>
        <begin position="32"/>
        <end position="51"/>
    </location>
</feature>
<reference evidence="2 3" key="1">
    <citation type="journal article" date="2023" name="FEMS Microbes">
        <title>Whole genomes of deep-sea sponge-associated bacteria exhibit high novel natural product potential.</title>
        <authorList>
            <person name="Hesketh-Best P.J."/>
            <person name="January G.G."/>
            <person name="Koch M.J."/>
            <person name="Warburton P.J."/>
            <person name="Howell K.L."/>
            <person name="Upton M."/>
        </authorList>
    </citation>
    <scope>NUCLEOTIDE SEQUENCE [LARGE SCALE GENOMIC DNA]</scope>
    <source>
        <strain evidence="2 3">PC206-O</strain>
    </source>
</reference>
<name>A0ABU4KMZ9_BREVE</name>
<evidence type="ECO:0000256" key="1">
    <source>
        <dbReference type="SAM" id="Phobius"/>
    </source>
</evidence>
<accession>A0ABU4KMZ9</accession>
<dbReference type="RefSeq" id="WP_205678477.1">
    <property type="nucleotide sequence ID" value="NZ_CP022048.2"/>
</dbReference>
<keyword evidence="1" id="KW-1133">Transmembrane helix</keyword>
<keyword evidence="1" id="KW-0812">Transmembrane</keyword>
<protein>
    <submittedName>
        <fullName evidence="2">Uncharacterized protein</fullName>
    </submittedName>
</protein>
<evidence type="ECO:0000313" key="2">
    <source>
        <dbReference type="EMBL" id="MDX2334307.1"/>
    </source>
</evidence>
<comment type="caution">
    <text evidence="2">The sequence shown here is derived from an EMBL/GenBank/DDBJ whole genome shotgun (WGS) entry which is preliminary data.</text>
</comment>
<gene>
    <name evidence="2" type="ORF">NJD11_05050</name>
</gene>
<dbReference type="Proteomes" id="UP001272940">
    <property type="component" value="Unassembled WGS sequence"/>
</dbReference>